<evidence type="ECO:0000313" key="2">
    <source>
        <dbReference type="Proteomes" id="UP001164539"/>
    </source>
</evidence>
<keyword evidence="2" id="KW-1185">Reference proteome</keyword>
<organism evidence="1 2">
    <name type="scientific">Melia azedarach</name>
    <name type="common">Chinaberry tree</name>
    <dbReference type="NCBI Taxonomy" id="155640"/>
    <lineage>
        <taxon>Eukaryota</taxon>
        <taxon>Viridiplantae</taxon>
        <taxon>Streptophyta</taxon>
        <taxon>Embryophyta</taxon>
        <taxon>Tracheophyta</taxon>
        <taxon>Spermatophyta</taxon>
        <taxon>Magnoliopsida</taxon>
        <taxon>eudicotyledons</taxon>
        <taxon>Gunneridae</taxon>
        <taxon>Pentapetalae</taxon>
        <taxon>rosids</taxon>
        <taxon>malvids</taxon>
        <taxon>Sapindales</taxon>
        <taxon>Meliaceae</taxon>
        <taxon>Melia</taxon>
    </lineage>
</organism>
<proteinExistence type="predicted"/>
<reference evidence="1 2" key="1">
    <citation type="journal article" date="2023" name="Science">
        <title>Complex scaffold remodeling in plant triterpene biosynthesis.</title>
        <authorList>
            <person name="De La Pena R."/>
            <person name="Hodgson H."/>
            <person name="Liu J.C."/>
            <person name="Stephenson M.J."/>
            <person name="Martin A.C."/>
            <person name="Owen C."/>
            <person name="Harkess A."/>
            <person name="Leebens-Mack J."/>
            <person name="Jimenez L.E."/>
            <person name="Osbourn A."/>
            <person name="Sattely E.S."/>
        </authorList>
    </citation>
    <scope>NUCLEOTIDE SEQUENCE [LARGE SCALE GENOMIC DNA]</scope>
    <source>
        <strain evidence="2">cv. JPN11</strain>
        <tissue evidence="1">Leaf</tissue>
    </source>
</reference>
<accession>A0ACC1YSD4</accession>
<protein>
    <submittedName>
        <fullName evidence="1">Zinc finger, PMZ-type</fullName>
    </submittedName>
</protein>
<feature type="non-terminal residue" evidence="1">
    <location>
        <position position="1"/>
    </location>
</feature>
<dbReference type="EMBL" id="CM051395">
    <property type="protein sequence ID" value="KAJ4726137.1"/>
    <property type="molecule type" value="Genomic_DNA"/>
</dbReference>
<gene>
    <name evidence="1" type="ORF">OWV82_004896</name>
</gene>
<feature type="non-terminal residue" evidence="1">
    <location>
        <position position="158"/>
    </location>
</feature>
<name>A0ACC1YSD4_MELAZ</name>
<dbReference type="Proteomes" id="UP001164539">
    <property type="component" value="Chromosome 2"/>
</dbReference>
<comment type="caution">
    <text evidence="1">The sequence shown here is derived from an EMBL/GenBank/DDBJ whole genome shotgun (WGS) entry which is preliminary data.</text>
</comment>
<sequence length="158" mass="18164">AAQAIIDKQLELSRPMTVEPVSRNEFEVKHRGTVEVVHLQEKTCSCRRFDLSQLPCAHALAACRHICLSHNSLCAHYYTTNTWMNAYAESIHPVGNDVDWLIPSEVREIIVHPPRQRPPVGRRRKQRIPSIGEDVMRRMCSRCHQRGHNRATCKNPIP</sequence>
<evidence type="ECO:0000313" key="1">
    <source>
        <dbReference type="EMBL" id="KAJ4726137.1"/>
    </source>
</evidence>